<reference evidence="2 3" key="1">
    <citation type="submission" date="2016-12" db="EMBL/GenBank/DDBJ databases">
        <title>Study of bacterial adaptation to deep sea.</title>
        <authorList>
            <person name="Song J."/>
            <person name="Yoshizawa S."/>
            <person name="Kogure K."/>
        </authorList>
    </citation>
    <scope>NUCLEOTIDE SEQUENCE [LARGE SCALE GENOMIC DNA]</scope>
    <source>
        <strain evidence="2 3">SAORIC-165</strain>
    </source>
</reference>
<sequence>MQIISARDIASRVKTRRKEIGWTQAQLAERSGVSRDWIIALEQAKPSVELALVLRTLKALNIQLHTSEKDATENKLIYSGNSIVDAKAAALRHSKQRNHNTHGKA</sequence>
<dbReference type="Proteomes" id="UP000239907">
    <property type="component" value="Unassembled WGS sequence"/>
</dbReference>
<dbReference type="EMBL" id="MQWA01000001">
    <property type="protein sequence ID" value="PQJ28211.1"/>
    <property type="molecule type" value="Genomic_DNA"/>
</dbReference>
<accession>A0A2S7U175</accession>
<evidence type="ECO:0000313" key="2">
    <source>
        <dbReference type="EMBL" id="PQJ28211.1"/>
    </source>
</evidence>
<dbReference type="Gene3D" id="1.10.260.40">
    <property type="entry name" value="lambda repressor-like DNA-binding domains"/>
    <property type="match status" value="1"/>
</dbReference>
<evidence type="ECO:0000259" key="1">
    <source>
        <dbReference type="PROSITE" id="PS50943"/>
    </source>
</evidence>
<dbReference type="NCBIfam" id="TIGR03070">
    <property type="entry name" value="couple_hipB"/>
    <property type="match status" value="1"/>
</dbReference>
<dbReference type="InterPro" id="IPR010982">
    <property type="entry name" value="Lambda_DNA-bd_dom_sf"/>
</dbReference>
<feature type="domain" description="HTH cro/C1-type" evidence="1">
    <location>
        <begin position="13"/>
        <end position="67"/>
    </location>
</feature>
<proteinExistence type="predicted"/>
<protein>
    <recommendedName>
        <fullName evidence="1">HTH cro/C1-type domain-containing protein</fullName>
    </recommendedName>
</protein>
<dbReference type="Pfam" id="PF13560">
    <property type="entry name" value="HTH_31"/>
    <property type="match status" value="1"/>
</dbReference>
<dbReference type="SMART" id="SM00530">
    <property type="entry name" value="HTH_XRE"/>
    <property type="match status" value="1"/>
</dbReference>
<dbReference type="GO" id="GO:0003677">
    <property type="term" value="F:DNA binding"/>
    <property type="evidence" value="ECO:0007669"/>
    <property type="project" value="InterPro"/>
</dbReference>
<name>A0A2S7U175_9BACT</name>
<keyword evidence="3" id="KW-1185">Reference proteome</keyword>
<dbReference type="InterPro" id="IPR001387">
    <property type="entry name" value="Cro/C1-type_HTH"/>
</dbReference>
<evidence type="ECO:0000313" key="3">
    <source>
        <dbReference type="Proteomes" id="UP000239907"/>
    </source>
</evidence>
<gene>
    <name evidence="2" type="ORF">BSZ32_06635</name>
</gene>
<dbReference type="CDD" id="cd00093">
    <property type="entry name" value="HTH_XRE"/>
    <property type="match status" value="1"/>
</dbReference>
<dbReference type="AlphaFoldDB" id="A0A2S7U175"/>
<dbReference type="RefSeq" id="WP_105042715.1">
    <property type="nucleotide sequence ID" value="NZ_MQWA01000001.1"/>
</dbReference>
<comment type="caution">
    <text evidence="2">The sequence shown here is derived from an EMBL/GenBank/DDBJ whole genome shotgun (WGS) entry which is preliminary data.</text>
</comment>
<organism evidence="2 3">
    <name type="scientific">Rubritalea profundi</name>
    <dbReference type="NCBI Taxonomy" id="1658618"/>
    <lineage>
        <taxon>Bacteria</taxon>
        <taxon>Pseudomonadati</taxon>
        <taxon>Verrucomicrobiota</taxon>
        <taxon>Verrucomicrobiia</taxon>
        <taxon>Verrucomicrobiales</taxon>
        <taxon>Rubritaleaceae</taxon>
        <taxon>Rubritalea</taxon>
    </lineage>
</organism>
<dbReference type="SUPFAM" id="SSF47413">
    <property type="entry name" value="lambda repressor-like DNA-binding domains"/>
    <property type="match status" value="1"/>
</dbReference>
<dbReference type="PROSITE" id="PS50943">
    <property type="entry name" value="HTH_CROC1"/>
    <property type="match status" value="1"/>
</dbReference>
<dbReference type="InterPro" id="IPR017507">
    <property type="entry name" value="Tscrpt_reg_HipB-like"/>
</dbReference>
<dbReference type="OrthoDB" id="565249at2"/>